<proteinExistence type="predicted"/>
<feature type="active site" evidence="6">
    <location>
        <position position="313"/>
    </location>
</feature>
<feature type="transmembrane region" description="Helical" evidence="9">
    <location>
        <begin position="130"/>
        <end position="148"/>
    </location>
</feature>
<feature type="transmembrane region" description="Helical" evidence="9">
    <location>
        <begin position="7"/>
        <end position="29"/>
    </location>
</feature>
<reference evidence="11" key="3">
    <citation type="submission" date="2022-06" db="EMBL/GenBank/DDBJ databases">
        <title>Resources to Facilitate Use of the Altered Schaedler Flora (ASF) Mouse Model to Study Microbiome Function.</title>
        <authorList>
            <person name="Proctor A."/>
            <person name="Parvinroo S."/>
            <person name="Richie T."/>
            <person name="Jia X."/>
            <person name="Lee S.T.M."/>
            <person name="Karp P.D."/>
            <person name="Paley S."/>
            <person name="Kostic A.D."/>
            <person name="Pierre J.F."/>
            <person name="Wannemuehler M.J."/>
            <person name="Phillips G.J."/>
        </authorList>
    </citation>
    <scope>NUCLEOTIDE SEQUENCE</scope>
    <source>
        <strain evidence="11">ASF457</strain>
    </source>
</reference>
<evidence type="ECO:0000256" key="8">
    <source>
        <dbReference type="PIRSR" id="PIRSR005091-3"/>
    </source>
</evidence>
<dbReference type="InterPro" id="IPR017850">
    <property type="entry name" value="Alkaline_phosphatase_core_sf"/>
</dbReference>
<dbReference type="Gene3D" id="3.40.720.10">
    <property type="entry name" value="Alkaline Phosphatase, subunit A"/>
    <property type="match status" value="1"/>
</dbReference>
<keyword evidence="2" id="KW-1003">Cell membrane</keyword>
<dbReference type="CDD" id="cd16015">
    <property type="entry name" value="LTA_synthase"/>
    <property type="match status" value="1"/>
</dbReference>
<organism evidence="11 12">
    <name type="scientific">Mucispirillum schaedleri ASF457</name>
    <dbReference type="NCBI Taxonomy" id="1379858"/>
    <lineage>
        <taxon>Bacteria</taxon>
        <taxon>Pseudomonadati</taxon>
        <taxon>Deferribacterota</taxon>
        <taxon>Deferribacteres</taxon>
        <taxon>Deferribacterales</taxon>
        <taxon>Mucispirillaceae</taxon>
        <taxon>Mucispirillum</taxon>
    </lineage>
</organism>
<evidence type="ECO:0000256" key="9">
    <source>
        <dbReference type="SAM" id="Phobius"/>
    </source>
</evidence>
<evidence type="ECO:0000256" key="1">
    <source>
        <dbReference type="ARBA" id="ARBA00004651"/>
    </source>
</evidence>
<accession>A0AA97LP63</accession>
<sequence length="624" mass="71837">MHRYLKLLYAVLIGLAIFTVIRLIIFTVYFDLFKENSAWSIFLALLHGIRFDTSIFLTIISPFIVLLLLPVNSQKYHKIIYWLMFPVYAVITIYLVIDAVYFGYVSRHLAGEFAALGNDYEFIYTMAKTYFYMVFIVLAIIAVCGFFWKKFADIKVKDVNISRNSLIKSALYFILIGGIVFIFIRSSFDIKPISTINAFVSGNNALANLTLNGLFTSLRYMTENEAVSKDMYSFYDDRQAHEFILSLKHENCTHPYTEIKRPNIIFILLESWSSYYVDAFSGSNMQLTPNFNRLASNRGGIIFSNHYSPERRSISAIQAILLGIPPMDNIPKLGFGLETIAGSGNLASNLKENGYDTVFIQASKRNSFYLDVIAKSIGFQEYYGMEDIKQILDYPDYKASQFGWDYETYMKLAEVLKNKGKDKPFFAFLFTGTTHIPYAEPNKINVKFPHDINSENGFKNTLVYADWSLGEFIKKIENEEYFKNTIFIFTADHVLGNFEKQEFPDDFKVPLLIWSPSFKGNQKITSSTNHVDLPPTILGLAGLNDNLSEYIGENIFCKDNNSYSIIHTWGSAAIIKNHEWLKHSFKYMLESSPKNMEQDEKDYLSKILLSYYQESYNIMTKGKK</sequence>
<dbReference type="GO" id="GO:0005886">
    <property type="term" value="C:plasma membrane"/>
    <property type="evidence" value="ECO:0007669"/>
    <property type="project" value="UniProtKB-SubCell"/>
</dbReference>
<feature type="binding site" evidence="7">
    <location>
        <position position="435"/>
    </location>
    <ligand>
        <name>substrate</name>
    </ligand>
</feature>
<evidence type="ECO:0000256" key="2">
    <source>
        <dbReference type="ARBA" id="ARBA00022475"/>
    </source>
</evidence>
<reference evidence="11" key="2">
    <citation type="submission" date="2022-05" db="EMBL/GenBank/DDBJ databases">
        <authorList>
            <person name="Proctor A.L."/>
            <person name="Phillips G.J."/>
            <person name="Wannemuehler M.J."/>
        </authorList>
    </citation>
    <scope>NUCLEOTIDE SEQUENCE</scope>
    <source>
        <strain evidence="11">ASF457</strain>
    </source>
</reference>
<keyword evidence="4 9" id="KW-1133">Transmembrane helix</keyword>
<dbReference type="PANTHER" id="PTHR47371">
    <property type="entry name" value="LIPOTEICHOIC ACID SYNTHASE"/>
    <property type="match status" value="1"/>
</dbReference>
<dbReference type="Proteomes" id="UP000017429">
    <property type="component" value="Chromosome"/>
</dbReference>
<feature type="domain" description="Sulfatase N-terminal" evidence="10">
    <location>
        <begin position="262"/>
        <end position="542"/>
    </location>
</feature>
<evidence type="ECO:0000313" key="12">
    <source>
        <dbReference type="Proteomes" id="UP000017429"/>
    </source>
</evidence>
<dbReference type="InterPro" id="IPR012160">
    <property type="entry name" value="LtaS-like"/>
</dbReference>
<name>A0AA97LP63_9BACT</name>
<keyword evidence="3 9" id="KW-0812">Transmembrane</keyword>
<keyword evidence="5 9" id="KW-0472">Membrane</keyword>
<feature type="transmembrane region" description="Helical" evidence="9">
    <location>
        <begin position="169"/>
        <end position="188"/>
    </location>
</feature>
<evidence type="ECO:0000256" key="6">
    <source>
        <dbReference type="PIRSR" id="PIRSR005091-1"/>
    </source>
</evidence>
<feature type="binding site" evidence="8">
    <location>
        <position position="492"/>
    </location>
    <ligand>
        <name>Mn(2+)</name>
        <dbReference type="ChEBI" id="CHEBI:29035"/>
    </ligand>
</feature>
<dbReference type="InterPro" id="IPR000917">
    <property type="entry name" value="Sulfatase_N"/>
</dbReference>
<dbReference type="GO" id="GO:0046872">
    <property type="term" value="F:metal ion binding"/>
    <property type="evidence" value="ECO:0007669"/>
    <property type="project" value="UniProtKB-KW"/>
</dbReference>
<feature type="binding site" evidence="8">
    <location>
        <position position="270"/>
    </location>
    <ligand>
        <name>Mn(2+)</name>
        <dbReference type="ChEBI" id="CHEBI:29035"/>
    </ligand>
</feature>
<dbReference type="RefSeq" id="WP_076654041.1">
    <property type="nucleotide sequence ID" value="NZ_CP097562.1"/>
</dbReference>
<feature type="transmembrane region" description="Helical" evidence="9">
    <location>
        <begin position="49"/>
        <end position="69"/>
    </location>
</feature>
<keyword evidence="7" id="KW-0479">Metal-binding</keyword>
<gene>
    <name evidence="11" type="primary">ltaS1</name>
    <name evidence="11" type="ORF">N508_001053</name>
</gene>
<dbReference type="EMBL" id="CP097562">
    <property type="protein sequence ID" value="USF23978.1"/>
    <property type="molecule type" value="Genomic_DNA"/>
</dbReference>
<dbReference type="SUPFAM" id="SSF53649">
    <property type="entry name" value="Alkaline phosphatase-like"/>
    <property type="match status" value="1"/>
</dbReference>
<comment type="subcellular location">
    <subcellularLocation>
        <location evidence="1">Cell membrane</location>
        <topology evidence="1">Multi-pass membrane protein</topology>
    </subcellularLocation>
</comment>
<dbReference type="KEGG" id="msch:N508_001053"/>
<evidence type="ECO:0000256" key="5">
    <source>
        <dbReference type="ARBA" id="ARBA00023136"/>
    </source>
</evidence>
<evidence type="ECO:0000259" key="10">
    <source>
        <dbReference type="Pfam" id="PF00884"/>
    </source>
</evidence>
<dbReference type="InterPro" id="IPR050448">
    <property type="entry name" value="OpgB/LTA_synthase_biosynth"/>
</dbReference>
<reference evidence="11" key="1">
    <citation type="journal article" date="2014" name="Genome Announc.">
        <title>Draft genome sequences of the altered schaedler flora, a defined bacterial community from gnotobiotic mice.</title>
        <authorList>
            <person name="Wannemuehler M.J."/>
            <person name="Overstreet A.M."/>
            <person name="Ward D.V."/>
            <person name="Phillips G.J."/>
        </authorList>
    </citation>
    <scope>NUCLEOTIDE SEQUENCE</scope>
    <source>
        <strain evidence="11">ASF457</strain>
    </source>
</reference>
<keyword evidence="7" id="KW-0464">Manganese</keyword>
<evidence type="ECO:0000256" key="3">
    <source>
        <dbReference type="ARBA" id="ARBA00022692"/>
    </source>
</evidence>
<dbReference type="AlphaFoldDB" id="A0AA97LP63"/>
<evidence type="ECO:0000256" key="4">
    <source>
        <dbReference type="ARBA" id="ARBA00022989"/>
    </source>
</evidence>
<evidence type="ECO:0000313" key="11">
    <source>
        <dbReference type="EMBL" id="USF23978.1"/>
    </source>
</evidence>
<feature type="binding site" evidence="8">
    <location>
        <position position="493"/>
    </location>
    <ligand>
        <name>Mn(2+)</name>
        <dbReference type="ChEBI" id="CHEBI:29035"/>
    </ligand>
</feature>
<feature type="transmembrane region" description="Helical" evidence="9">
    <location>
        <begin position="81"/>
        <end position="104"/>
    </location>
</feature>
<dbReference type="Pfam" id="PF00884">
    <property type="entry name" value="Sulfatase"/>
    <property type="match status" value="1"/>
</dbReference>
<dbReference type="PANTHER" id="PTHR47371:SF3">
    <property type="entry name" value="PHOSPHOGLYCEROL TRANSFERASE I"/>
    <property type="match status" value="1"/>
</dbReference>
<dbReference type="PIRSF" id="PIRSF005091">
    <property type="entry name" value="Mmb_sulf_HI1246"/>
    <property type="match status" value="1"/>
</dbReference>
<protein>
    <submittedName>
        <fullName evidence="11">Lipoteichoic acid synthase 1</fullName>
    </submittedName>
</protein>
<evidence type="ECO:0000256" key="7">
    <source>
        <dbReference type="PIRSR" id="PIRSR005091-2"/>
    </source>
</evidence>
<keyword evidence="12" id="KW-1185">Reference proteome</keyword>